<name>A0ACB9DVR2_CICIN</name>
<protein>
    <submittedName>
        <fullName evidence="1">Uncharacterized protein</fullName>
    </submittedName>
</protein>
<accession>A0ACB9DVR2</accession>
<dbReference type="EMBL" id="CM042012">
    <property type="protein sequence ID" value="KAI3750637.1"/>
    <property type="molecule type" value="Genomic_DNA"/>
</dbReference>
<evidence type="ECO:0000313" key="1">
    <source>
        <dbReference type="EMBL" id="KAI3750637.1"/>
    </source>
</evidence>
<organism evidence="1 2">
    <name type="scientific">Cichorium intybus</name>
    <name type="common">Chicory</name>
    <dbReference type="NCBI Taxonomy" id="13427"/>
    <lineage>
        <taxon>Eukaryota</taxon>
        <taxon>Viridiplantae</taxon>
        <taxon>Streptophyta</taxon>
        <taxon>Embryophyta</taxon>
        <taxon>Tracheophyta</taxon>
        <taxon>Spermatophyta</taxon>
        <taxon>Magnoliopsida</taxon>
        <taxon>eudicotyledons</taxon>
        <taxon>Gunneridae</taxon>
        <taxon>Pentapetalae</taxon>
        <taxon>asterids</taxon>
        <taxon>campanulids</taxon>
        <taxon>Asterales</taxon>
        <taxon>Asteraceae</taxon>
        <taxon>Cichorioideae</taxon>
        <taxon>Cichorieae</taxon>
        <taxon>Cichoriinae</taxon>
        <taxon>Cichorium</taxon>
    </lineage>
</organism>
<sequence>MYAYSTETRLPLKNPKPPIHETKICSSVTSMAIGCGGSGQSPWRLEAVDRRHKPHQRRRLEAVATIADSDGFRSVLRVERRFYKLNLINDGYSSMGTFRLISGKFLVSGNDSPASLSQSQVGLSFPVRSISGLNSVVSISGRAFEFLNFCSNC</sequence>
<dbReference type="Proteomes" id="UP001055811">
    <property type="component" value="Linkage Group LG04"/>
</dbReference>
<gene>
    <name evidence="1" type="ORF">L2E82_21348</name>
</gene>
<reference evidence="2" key="1">
    <citation type="journal article" date="2022" name="Mol. Ecol. Resour.">
        <title>The genomes of chicory, endive, great burdock and yacon provide insights into Asteraceae palaeo-polyploidization history and plant inulin production.</title>
        <authorList>
            <person name="Fan W."/>
            <person name="Wang S."/>
            <person name="Wang H."/>
            <person name="Wang A."/>
            <person name="Jiang F."/>
            <person name="Liu H."/>
            <person name="Zhao H."/>
            <person name="Xu D."/>
            <person name="Zhang Y."/>
        </authorList>
    </citation>
    <scope>NUCLEOTIDE SEQUENCE [LARGE SCALE GENOMIC DNA]</scope>
    <source>
        <strain evidence="2">cv. Punajuju</strain>
    </source>
</reference>
<reference evidence="1 2" key="2">
    <citation type="journal article" date="2022" name="Mol. Ecol. Resour.">
        <title>The genomes of chicory, endive, great burdock and yacon provide insights into Asteraceae paleo-polyploidization history and plant inulin production.</title>
        <authorList>
            <person name="Fan W."/>
            <person name="Wang S."/>
            <person name="Wang H."/>
            <person name="Wang A."/>
            <person name="Jiang F."/>
            <person name="Liu H."/>
            <person name="Zhao H."/>
            <person name="Xu D."/>
            <person name="Zhang Y."/>
        </authorList>
    </citation>
    <scope>NUCLEOTIDE SEQUENCE [LARGE SCALE GENOMIC DNA]</scope>
    <source>
        <strain evidence="2">cv. Punajuju</strain>
        <tissue evidence="1">Leaves</tissue>
    </source>
</reference>
<comment type="caution">
    <text evidence="1">The sequence shown here is derived from an EMBL/GenBank/DDBJ whole genome shotgun (WGS) entry which is preliminary data.</text>
</comment>
<evidence type="ECO:0000313" key="2">
    <source>
        <dbReference type="Proteomes" id="UP001055811"/>
    </source>
</evidence>
<proteinExistence type="predicted"/>
<keyword evidence="2" id="KW-1185">Reference proteome</keyword>